<evidence type="ECO:0000313" key="2">
    <source>
        <dbReference type="EMBL" id="OAG66626.1"/>
    </source>
</evidence>
<name>A0A1A9M9R0_9XANT</name>
<proteinExistence type="predicted"/>
<dbReference type="Proteomes" id="UP000077659">
    <property type="component" value="Unassembled WGS sequence"/>
</dbReference>
<accession>A0A1A9M9R0</accession>
<evidence type="ECO:0000256" key="1">
    <source>
        <dbReference type="SAM" id="MobiDB-lite"/>
    </source>
</evidence>
<dbReference type="AlphaFoldDB" id="A0A1A9M9R0"/>
<reference evidence="2 3" key="1">
    <citation type="submission" date="2016-05" db="EMBL/GenBank/DDBJ databases">
        <title>Pathogenic, phenotypic and molecular characterisation of Xanthomonas nasturtii sp. nov. and Xanthomonas floridensis sp. nov., new species of Xanthomonas associated with watercress production in Florida.</title>
        <authorList>
            <person name="Vicente J.G."/>
            <person name="Rothwell S."/>
            <person name="Holub E.B."/>
            <person name="Studholme D.J."/>
        </authorList>
    </citation>
    <scope>NUCLEOTIDE SEQUENCE [LARGE SCALE GENOMIC DNA]</scope>
    <source>
        <strain evidence="2 3">WHRI 8848</strain>
    </source>
</reference>
<sequence length="120" mass="14348">MVWCVLQQRPALRRSIRHLGRCNQFGRGNRLRRVHQSCALTRNRPKSVTPTSRPCARPIGRAFPRKRRNRSQASQQRPLQLRMWMKLKRLRQPLMRNGIGMLHAHPMCLLLRRQQRLLRS</sequence>
<organism evidence="2 3">
    <name type="scientific">Xanthomonas floridensis</name>
    <dbReference type="NCBI Taxonomy" id="1843580"/>
    <lineage>
        <taxon>Bacteria</taxon>
        <taxon>Pseudomonadati</taxon>
        <taxon>Pseudomonadota</taxon>
        <taxon>Gammaproteobacteria</taxon>
        <taxon>Lysobacterales</taxon>
        <taxon>Lysobacteraceae</taxon>
        <taxon>Xanthomonas</taxon>
    </lineage>
</organism>
<evidence type="ECO:0000313" key="3">
    <source>
        <dbReference type="Proteomes" id="UP000077659"/>
    </source>
</evidence>
<comment type="caution">
    <text evidence="2">The sequence shown here is derived from an EMBL/GenBank/DDBJ whole genome shotgun (WGS) entry which is preliminary data.</text>
</comment>
<gene>
    <name evidence="2" type="ORF">A7D17_20560</name>
</gene>
<protein>
    <submittedName>
        <fullName evidence="2">Uncharacterized protein</fullName>
    </submittedName>
</protein>
<dbReference type="EMBL" id="LXNG01000025">
    <property type="protein sequence ID" value="OAG66626.1"/>
    <property type="molecule type" value="Genomic_DNA"/>
</dbReference>
<feature type="region of interest" description="Disordered" evidence="1">
    <location>
        <begin position="42"/>
        <end position="78"/>
    </location>
</feature>